<protein>
    <submittedName>
        <fullName evidence="1">Uncharacterized protein</fullName>
    </submittedName>
</protein>
<dbReference type="EMBL" id="JAENHL010000006">
    <property type="protein sequence ID" value="MBK1866589.1"/>
    <property type="molecule type" value="Genomic_DNA"/>
</dbReference>
<reference evidence="1" key="1">
    <citation type="submission" date="2021-01" db="EMBL/GenBank/DDBJ databases">
        <authorList>
            <person name="Sun Q."/>
        </authorList>
    </citation>
    <scope>NUCLEOTIDE SEQUENCE</scope>
    <source>
        <strain evidence="1">YIM B02566</strain>
    </source>
</reference>
<evidence type="ECO:0000313" key="1">
    <source>
        <dbReference type="EMBL" id="MBK1866589.1"/>
    </source>
</evidence>
<sequence length="129" mass="13801">MFDPGSIQKFSSTSRRDWLEWSGMSLADVIDEDNPTAKLDAVGFLRAPQGAVSDFKFLYAEVLVVTRGRCALRSGDRLIIAAAGEVLYVPAGTAGTIEILAPLELVYVAVSPFGKLTPEIKQALLSAAV</sequence>
<keyword evidence="2" id="KW-1185">Reference proteome</keyword>
<comment type="caution">
    <text evidence="1">The sequence shown here is derived from an EMBL/GenBank/DDBJ whole genome shotgun (WGS) entry which is preliminary data.</text>
</comment>
<gene>
    <name evidence="1" type="ORF">JHL16_09515</name>
</gene>
<evidence type="ECO:0000313" key="2">
    <source>
        <dbReference type="Proteomes" id="UP000616151"/>
    </source>
</evidence>
<proteinExistence type="predicted"/>
<name>A0ACC5R1Q2_9HYPH</name>
<organism evidence="1 2">
    <name type="scientific">Taklimakanibacter albus</name>
    <dbReference type="NCBI Taxonomy" id="2800327"/>
    <lineage>
        <taxon>Bacteria</taxon>
        <taxon>Pseudomonadati</taxon>
        <taxon>Pseudomonadota</taxon>
        <taxon>Alphaproteobacteria</taxon>
        <taxon>Hyphomicrobiales</taxon>
        <taxon>Aestuariivirgaceae</taxon>
        <taxon>Taklimakanibacter</taxon>
    </lineage>
</organism>
<accession>A0ACC5R1Q2</accession>
<dbReference type="Proteomes" id="UP000616151">
    <property type="component" value="Unassembled WGS sequence"/>
</dbReference>